<keyword evidence="4 7" id="KW-0812">Transmembrane</keyword>
<feature type="transmembrane region" description="Helical" evidence="7">
    <location>
        <begin position="83"/>
        <end position="101"/>
    </location>
</feature>
<evidence type="ECO:0000256" key="1">
    <source>
        <dbReference type="ARBA" id="ARBA00004127"/>
    </source>
</evidence>
<feature type="transmembrane region" description="Helical" evidence="7">
    <location>
        <begin position="403"/>
        <end position="429"/>
    </location>
</feature>
<keyword evidence="3" id="KW-0813">Transport</keyword>
<evidence type="ECO:0000256" key="5">
    <source>
        <dbReference type="ARBA" id="ARBA00022989"/>
    </source>
</evidence>
<keyword evidence="6 7" id="KW-0472">Membrane</keyword>
<name>A0ABY8QNR2_9MICO</name>
<evidence type="ECO:0000256" key="7">
    <source>
        <dbReference type="SAM" id="Phobius"/>
    </source>
</evidence>
<feature type="transmembrane region" description="Helical" evidence="7">
    <location>
        <begin position="224"/>
        <end position="242"/>
    </location>
</feature>
<feature type="transmembrane region" description="Helical" evidence="7">
    <location>
        <begin position="273"/>
        <end position="295"/>
    </location>
</feature>
<evidence type="ECO:0000256" key="6">
    <source>
        <dbReference type="ARBA" id="ARBA00023136"/>
    </source>
</evidence>
<feature type="transmembrane region" description="Helical" evidence="7">
    <location>
        <begin position="106"/>
        <end position="124"/>
    </location>
</feature>
<organism evidence="8 9">
    <name type="scientific">Saxibacter everestensis</name>
    <dbReference type="NCBI Taxonomy" id="2909229"/>
    <lineage>
        <taxon>Bacteria</taxon>
        <taxon>Bacillati</taxon>
        <taxon>Actinomycetota</taxon>
        <taxon>Actinomycetes</taxon>
        <taxon>Micrococcales</taxon>
        <taxon>Brevibacteriaceae</taxon>
        <taxon>Saxibacter</taxon>
    </lineage>
</organism>
<feature type="transmembrane region" description="Helical" evidence="7">
    <location>
        <begin position="52"/>
        <end position="71"/>
    </location>
</feature>
<feature type="transmembrane region" description="Helical" evidence="7">
    <location>
        <begin position="199"/>
        <end position="217"/>
    </location>
</feature>
<sequence length="459" mass="48380">MSLQALAEMCERPNDFSSGELMTATVRTQKSTKRSNQMFDLKSRGSTGWREFTAGMSMFLASAYSIIVIPGMLADAGLPRGPVTTAIIIMIALATLAMGLYAKMPFVLAPGLGGVALVAYTLMIGEQIPFPVVMGMVFWSGIAFLVLTIFGIRNLITKMIPTNIRLVIGAAIGLFIAFIGFRSGGLFVTDDNGLTLGDLGASSALAALIGFVVLVALQARNVPGAFVIVIVALTVIGIPLGFTELPDSIFAAPESPAPIAFKVDLLGALSPHYLPYLFAFFAAEFFSATGVVMTVSEKIGVPDAQLKKPFLVDSVAIVGGSLFGSPSMTTYAESAAGSEAGGRTGLTSLWTAALFALMLLFTPFATMIPAAATAPILMYVGLRSLTGFVRIDVKDLTESIPAAMVLVCTLLWGNFGTGIAAGLLSFVLIKVAALKFREVNLGMWIMTPFLVYFFVAAAH</sequence>
<dbReference type="PANTHER" id="PTHR43337">
    <property type="entry name" value="XANTHINE/URACIL PERMEASE C887.17-RELATED"/>
    <property type="match status" value="1"/>
</dbReference>
<accession>A0ABY8QNR2</accession>
<protein>
    <submittedName>
        <fullName evidence="8">NCS2 family permease</fullName>
    </submittedName>
</protein>
<evidence type="ECO:0000256" key="4">
    <source>
        <dbReference type="ARBA" id="ARBA00022692"/>
    </source>
</evidence>
<dbReference type="EMBL" id="CP090958">
    <property type="protein sequence ID" value="WGW10603.1"/>
    <property type="molecule type" value="Genomic_DNA"/>
</dbReference>
<keyword evidence="5 7" id="KW-1133">Transmembrane helix</keyword>
<evidence type="ECO:0000256" key="2">
    <source>
        <dbReference type="ARBA" id="ARBA00005697"/>
    </source>
</evidence>
<dbReference type="Pfam" id="PF00860">
    <property type="entry name" value="Xan_ur_permease"/>
    <property type="match status" value="1"/>
</dbReference>
<gene>
    <name evidence="8" type="ORF">LWF01_10680</name>
</gene>
<reference evidence="8 9" key="1">
    <citation type="submission" date="2023-05" db="EMBL/GenBank/DDBJ databases">
        <title>Lithophilousrod everest ZFBP1038 complete genpme.</title>
        <authorList>
            <person name="Tian M."/>
        </authorList>
    </citation>
    <scope>NUCLEOTIDE SEQUENCE [LARGE SCALE GENOMIC DNA]</scope>
    <source>
        <strain evidence="8 9">ZFBP1038</strain>
    </source>
</reference>
<dbReference type="PANTHER" id="PTHR43337:SF1">
    <property type="entry name" value="XANTHINE_URACIL PERMEASE C887.17-RELATED"/>
    <property type="match status" value="1"/>
</dbReference>
<keyword evidence="9" id="KW-1185">Reference proteome</keyword>
<comment type="subcellular location">
    <subcellularLocation>
        <location evidence="1">Endomembrane system</location>
        <topology evidence="1">Multi-pass membrane protein</topology>
    </subcellularLocation>
</comment>
<evidence type="ECO:0000313" key="9">
    <source>
        <dbReference type="Proteomes" id="UP001209083"/>
    </source>
</evidence>
<dbReference type="Proteomes" id="UP001209083">
    <property type="component" value="Chromosome"/>
</dbReference>
<dbReference type="RefSeq" id="WP_349637384.1">
    <property type="nucleotide sequence ID" value="NZ_CP090958.1"/>
</dbReference>
<evidence type="ECO:0000313" key="8">
    <source>
        <dbReference type="EMBL" id="WGW10603.1"/>
    </source>
</evidence>
<dbReference type="InterPro" id="IPR045018">
    <property type="entry name" value="Azg-like"/>
</dbReference>
<dbReference type="InterPro" id="IPR006043">
    <property type="entry name" value="NCS2"/>
</dbReference>
<feature type="transmembrane region" description="Helical" evidence="7">
    <location>
        <begin position="349"/>
        <end position="382"/>
    </location>
</feature>
<feature type="transmembrane region" description="Helical" evidence="7">
    <location>
        <begin position="130"/>
        <end position="152"/>
    </location>
</feature>
<proteinExistence type="inferred from homology"/>
<feature type="transmembrane region" description="Helical" evidence="7">
    <location>
        <begin position="441"/>
        <end position="458"/>
    </location>
</feature>
<feature type="transmembrane region" description="Helical" evidence="7">
    <location>
        <begin position="164"/>
        <end position="187"/>
    </location>
</feature>
<comment type="similarity">
    <text evidence="2">Belongs to the nucleobase:cation symporter-2 (NCS2) (TC 2.A.40) family. Azg-like subfamily.</text>
</comment>
<evidence type="ECO:0000256" key="3">
    <source>
        <dbReference type="ARBA" id="ARBA00022448"/>
    </source>
</evidence>